<protein>
    <submittedName>
        <fullName evidence="2">Uncharacterized protein</fullName>
    </submittedName>
</protein>
<proteinExistence type="predicted"/>
<accession>A0A4V2S6M8</accession>
<reference evidence="2 3" key="1">
    <citation type="submission" date="2019-03" db="EMBL/GenBank/DDBJ databases">
        <title>Genomic Encyclopedia of Type Strains, Phase IV (KMG-IV): sequencing the most valuable type-strain genomes for metagenomic binning, comparative biology and taxonomic classification.</title>
        <authorList>
            <person name="Goeker M."/>
        </authorList>
    </citation>
    <scope>NUCLEOTIDE SEQUENCE [LARGE SCALE GENOMIC DNA]</scope>
    <source>
        <strain evidence="2 3">DSM 45934</strain>
    </source>
</reference>
<dbReference type="Proteomes" id="UP000295680">
    <property type="component" value="Unassembled WGS sequence"/>
</dbReference>
<organism evidence="2 3">
    <name type="scientific">Actinocrispum wychmicini</name>
    <dbReference type="NCBI Taxonomy" id="1213861"/>
    <lineage>
        <taxon>Bacteria</taxon>
        <taxon>Bacillati</taxon>
        <taxon>Actinomycetota</taxon>
        <taxon>Actinomycetes</taxon>
        <taxon>Pseudonocardiales</taxon>
        <taxon>Pseudonocardiaceae</taxon>
        <taxon>Actinocrispum</taxon>
    </lineage>
</organism>
<comment type="caution">
    <text evidence="2">The sequence shown here is derived from an EMBL/GenBank/DDBJ whole genome shotgun (WGS) entry which is preliminary data.</text>
</comment>
<dbReference type="RefSeq" id="WP_132120087.1">
    <property type="nucleotide sequence ID" value="NZ_SLWS01000006.1"/>
</dbReference>
<dbReference type="AlphaFoldDB" id="A0A4V2S6M8"/>
<keyword evidence="3" id="KW-1185">Reference proteome</keyword>
<sequence length="101" mass="11292">MTSAKVHRENVPVTEEEQSILALLLKDSVERRVLTDLVGDFGTSRAAAAHAVLSVGIDVVRAGVQEALYVEFAESYPDHEAERREVARTRRERDADRWSGE</sequence>
<evidence type="ECO:0000313" key="2">
    <source>
        <dbReference type="EMBL" id="TCO56630.1"/>
    </source>
</evidence>
<evidence type="ECO:0000256" key="1">
    <source>
        <dbReference type="SAM" id="MobiDB-lite"/>
    </source>
</evidence>
<dbReference type="EMBL" id="SLWS01000006">
    <property type="protein sequence ID" value="TCO56630.1"/>
    <property type="molecule type" value="Genomic_DNA"/>
</dbReference>
<gene>
    <name evidence="2" type="ORF">EV192_106103</name>
</gene>
<feature type="region of interest" description="Disordered" evidence="1">
    <location>
        <begin position="79"/>
        <end position="101"/>
    </location>
</feature>
<evidence type="ECO:0000313" key="3">
    <source>
        <dbReference type="Proteomes" id="UP000295680"/>
    </source>
</evidence>
<name>A0A4V2S6M8_9PSEU</name>